<evidence type="ECO:0000313" key="3">
    <source>
        <dbReference type="Proteomes" id="UP000827092"/>
    </source>
</evidence>
<evidence type="ECO:0000256" key="1">
    <source>
        <dbReference type="SAM" id="MobiDB-lite"/>
    </source>
</evidence>
<gene>
    <name evidence="2" type="ORF">JTE90_021311</name>
</gene>
<sequence>MGAQSSFYNTFSFQFSRETKDRGKNPSTPFNNSSNSPGVFLLSHWFEDAVMDVHSLKYRAKESMNKKGIRSNPQAIPLSFNKRFLLAKTNIPQGSIPTQVARSAQKGRVQLEGN</sequence>
<dbReference type="EMBL" id="JAFNEN010000053">
    <property type="protein sequence ID" value="KAG8197581.1"/>
    <property type="molecule type" value="Genomic_DNA"/>
</dbReference>
<accession>A0AAV6VPA8</accession>
<dbReference type="AlphaFoldDB" id="A0AAV6VPA8"/>
<reference evidence="2 3" key="1">
    <citation type="journal article" date="2022" name="Nat. Ecol. Evol.">
        <title>A masculinizing supergene underlies an exaggerated male reproductive morph in a spider.</title>
        <authorList>
            <person name="Hendrickx F."/>
            <person name="De Corte Z."/>
            <person name="Sonet G."/>
            <person name="Van Belleghem S.M."/>
            <person name="Kostlbacher S."/>
            <person name="Vangestel C."/>
        </authorList>
    </citation>
    <scope>NUCLEOTIDE SEQUENCE [LARGE SCALE GENOMIC DNA]</scope>
    <source>
        <strain evidence="2">W744_W776</strain>
    </source>
</reference>
<evidence type="ECO:0000313" key="2">
    <source>
        <dbReference type="EMBL" id="KAG8197581.1"/>
    </source>
</evidence>
<dbReference type="Proteomes" id="UP000827092">
    <property type="component" value="Unassembled WGS sequence"/>
</dbReference>
<comment type="caution">
    <text evidence="2">The sequence shown here is derived from an EMBL/GenBank/DDBJ whole genome shotgun (WGS) entry which is preliminary data.</text>
</comment>
<keyword evidence="3" id="KW-1185">Reference proteome</keyword>
<organism evidence="2 3">
    <name type="scientific">Oedothorax gibbosus</name>
    <dbReference type="NCBI Taxonomy" id="931172"/>
    <lineage>
        <taxon>Eukaryota</taxon>
        <taxon>Metazoa</taxon>
        <taxon>Ecdysozoa</taxon>
        <taxon>Arthropoda</taxon>
        <taxon>Chelicerata</taxon>
        <taxon>Arachnida</taxon>
        <taxon>Araneae</taxon>
        <taxon>Araneomorphae</taxon>
        <taxon>Entelegynae</taxon>
        <taxon>Araneoidea</taxon>
        <taxon>Linyphiidae</taxon>
        <taxon>Erigoninae</taxon>
        <taxon>Oedothorax</taxon>
    </lineage>
</organism>
<proteinExistence type="predicted"/>
<protein>
    <submittedName>
        <fullName evidence="2">Uncharacterized protein</fullName>
    </submittedName>
</protein>
<name>A0AAV6VPA8_9ARAC</name>
<feature type="compositionally biased region" description="Low complexity" evidence="1">
    <location>
        <begin position="25"/>
        <end position="36"/>
    </location>
</feature>
<feature type="region of interest" description="Disordered" evidence="1">
    <location>
        <begin position="17"/>
        <end position="36"/>
    </location>
</feature>